<dbReference type="AlphaFoldDB" id="A0AAD9YCW5"/>
<dbReference type="EMBL" id="VYYT01000243">
    <property type="protein sequence ID" value="KAK2753215.1"/>
    <property type="molecule type" value="Genomic_DNA"/>
</dbReference>
<dbReference type="SUPFAM" id="SSF56634">
    <property type="entry name" value="Heme-dependent catalase-like"/>
    <property type="match status" value="1"/>
</dbReference>
<evidence type="ECO:0000313" key="2">
    <source>
        <dbReference type="Proteomes" id="UP001281614"/>
    </source>
</evidence>
<evidence type="ECO:0000313" key="1">
    <source>
        <dbReference type="EMBL" id="KAK2753215.1"/>
    </source>
</evidence>
<reference evidence="1" key="1">
    <citation type="submission" date="2023-02" db="EMBL/GenBank/DDBJ databases">
        <title>Colletotrichum kahawae CIFC_Que2 genome sequencing and assembly.</title>
        <authorList>
            <person name="Baroncelli R."/>
        </authorList>
    </citation>
    <scope>NUCLEOTIDE SEQUENCE</scope>
    <source>
        <strain evidence="1">CIFC_Que2</strain>
    </source>
</reference>
<sequence length="69" mass="7667">MTSAEKLYQDRIPQPRGFATKLFNDEGDMFDAGEGCPLQDIEFNSAPAIEFADAKTTKEICPVALEARR</sequence>
<proteinExistence type="predicted"/>
<dbReference type="Proteomes" id="UP001281614">
    <property type="component" value="Unassembled WGS sequence"/>
</dbReference>
<accession>A0AAD9YCW5</accession>
<gene>
    <name evidence="1" type="ORF">CKAH01_17618</name>
</gene>
<protein>
    <submittedName>
        <fullName evidence="1">Catalase</fullName>
    </submittedName>
</protein>
<name>A0AAD9YCW5_COLKA</name>
<organism evidence="1 2">
    <name type="scientific">Colletotrichum kahawae</name>
    <name type="common">Coffee berry disease fungus</name>
    <dbReference type="NCBI Taxonomy" id="34407"/>
    <lineage>
        <taxon>Eukaryota</taxon>
        <taxon>Fungi</taxon>
        <taxon>Dikarya</taxon>
        <taxon>Ascomycota</taxon>
        <taxon>Pezizomycotina</taxon>
        <taxon>Sordariomycetes</taxon>
        <taxon>Hypocreomycetidae</taxon>
        <taxon>Glomerellales</taxon>
        <taxon>Glomerellaceae</taxon>
        <taxon>Colletotrichum</taxon>
        <taxon>Colletotrichum gloeosporioides species complex</taxon>
    </lineage>
</organism>
<keyword evidence="2" id="KW-1185">Reference proteome</keyword>
<comment type="caution">
    <text evidence="1">The sequence shown here is derived from an EMBL/GenBank/DDBJ whole genome shotgun (WGS) entry which is preliminary data.</text>
</comment>
<dbReference type="GO" id="GO:0020037">
    <property type="term" value="F:heme binding"/>
    <property type="evidence" value="ECO:0007669"/>
    <property type="project" value="InterPro"/>
</dbReference>
<dbReference type="InterPro" id="IPR020835">
    <property type="entry name" value="Catalase_sf"/>
</dbReference>